<dbReference type="GO" id="GO:0009245">
    <property type="term" value="P:lipid A biosynthetic process"/>
    <property type="evidence" value="ECO:0007669"/>
    <property type="project" value="TreeGrafter"/>
</dbReference>
<dbReference type="SUPFAM" id="SSF56300">
    <property type="entry name" value="Metallo-dependent phosphatases"/>
    <property type="match status" value="1"/>
</dbReference>
<dbReference type="GO" id="GO:0016020">
    <property type="term" value="C:membrane"/>
    <property type="evidence" value="ECO:0007669"/>
    <property type="project" value="GOC"/>
</dbReference>
<dbReference type="Proteomes" id="UP000184731">
    <property type="component" value="Chromosome"/>
</dbReference>
<keyword evidence="9" id="KW-1185">Reference proteome</keyword>
<dbReference type="OrthoDB" id="5293204at2"/>
<evidence type="ECO:0000256" key="2">
    <source>
        <dbReference type="ARBA" id="ARBA00022519"/>
    </source>
</evidence>
<organism evidence="8 9">
    <name type="scientific">Silvanigrella aquatica</name>
    <dbReference type="NCBI Taxonomy" id="1915309"/>
    <lineage>
        <taxon>Bacteria</taxon>
        <taxon>Pseudomonadati</taxon>
        <taxon>Bdellovibrionota</taxon>
        <taxon>Oligoflexia</taxon>
        <taxon>Silvanigrellales</taxon>
        <taxon>Silvanigrellaceae</taxon>
        <taxon>Silvanigrella</taxon>
    </lineage>
</organism>
<dbReference type="PANTHER" id="PTHR34990">
    <property type="entry name" value="UDP-2,3-DIACYLGLUCOSAMINE HYDROLASE-RELATED"/>
    <property type="match status" value="1"/>
</dbReference>
<dbReference type="STRING" id="1915309.AXG55_01590"/>
<dbReference type="GO" id="GO:0046872">
    <property type="term" value="F:metal ion binding"/>
    <property type="evidence" value="ECO:0007669"/>
    <property type="project" value="UniProtKB-KW"/>
</dbReference>
<dbReference type="Pfam" id="PF00149">
    <property type="entry name" value="Metallophos"/>
    <property type="match status" value="1"/>
</dbReference>
<dbReference type="InterPro" id="IPR029052">
    <property type="entry name" value="Metallo-depent_PP-like"/>
</dbReference>
<reference evidence="8 9" key="1">
    <citation type="submission" date="2016-10" db="EMBL/GenBank/DDBJ databases">
        <title>Silvanigrella aquatica sp. nov., isolated from a freshwater lake located in the Black Forest, Germany, description of Silvanigrellaceae fam. nov., Silvanigrellales ord. nov., reclassification of the order Bdellovibrionales in the class Oligoflexia, reclassification of the families Bacteriovoracaceae and Halobacteriovoraceae in the new order Bacteriovoracales ord. nov., and reclassification of the family Pseudobacteriovoracaceae in the order Oligoflexiales.</title>
        <authorList>
            <person name="Hahn M.W."/>
            <person name="Schmidt J."/>
            <person name="Koll U."/>
            <person name="Rohde M."/>
            <person name="Verbag S."/>
            <person name="Pitt A."/>
            <person name="Nakai R."/>
            <person name="Naganuma T."/>
            <person name="Lang E."/>
        </authorList>
    </citation>
    <scope>NUCLEOTIDE SEQUENCE [LARGE SCALE GENOMIC DNA]</scope>
    <source>
        <strain evidence="8 9">MWH-Nonnen-W8red</strain>
    </source>
</reference>
<keyword evidence="3" id="KW-0479">Metal-binding</keyword>
<dbReference type="AlphaFoldDB" id="A0A1L4CXL2"/>
<dbReference type="EMBL" id="CP017834">
    <property type="protein sequence ID" value="APJ02691.1"/>
    <property type="molecule type" value="Genomic_DNA"/>
</dbReference>
<protein>
    <recommendedName>
        <fullName evidence="7">Calcineurin-like phosphoesterase domain-containing protein</fullName>
    </recommendedName>
</protein>
<evidence type="ECO:0000313" key="8">
    <source>
        <dbReference type="EMBL" id="APJ02691.1"/>
    </source>
</evidence>
<evidence type="ECO:0000259" key="7">
    <source>
        <dbReference type="Pfam" id="PF00149"/>
    </source>
</evidence>
<evidence type="ECO:0000256" key="4">
    <source>
        <dbReference type="ARBA" id="ARBA00022801"/>
    </source>
</evidence>
<dbReference type="KEGG" id="saqi:AXG55_01590"/>
<feature type="domain" description="Calcineurin-like phosphoesterase" evidence="7">
    <location>
        <begin position="12"/>
        <end position="224"/>
    </location>
</feature>
<proteinExistence type="predicted"/>
<keyword evidence="1" id="KW-1003">Cell membrane</keyword>
<evidence type="ECO:0000313" key="9">
    <source>
        <dbReference type="Proteomes" id="UP000184731"/>
    </source>
</evidence>
<dbReference type="GO" id="GO:0008758">
    <property type="term" value="F:UDP-2,3-diacylglucosamine hydrolase activity"/>
    <property type="evidence" value="ECO:0007669"/>
    <property type="project" value="TreeGrafter"/>
</dbReference>
<dbReference type="Gene3D" id="3.60.21.10">
    <property type="match status" value="1"/>
</dbReference>
<dbReference type="InterPro" id="IPR004843">
    <property type="entry name" value="Calcineurin-like_PHP"/>
</dbReference>
<keyword evidence="6" id="KW-0464">Manganese</keyword>
<keyword evidence="2" id="KW-0997">Cell inner membrane</keyword>
<dbReference type="PANTHER" id="PTHR34990:SF1">
    <property type="entry name" value="UDP-2,3-DIACYLGLUCOSAMINE HYDROLASE"/>
    <property type="match status" value="1"/>
</dbReference>
<evidence type="ECO:0000256" key="1">
    <source>
        <dbReference type="ARBA" id="ARBA00022475"/>
    </source>
</evidence>
<evidence type="ECO:0000256" key="3">
    <source>
        <dbReference type="ARBA" id="ARBA00022723"/>
    </source>
</evidence>
<keyword evidence="5" id="KW-0472">Membrane</keyword>
<dbReference type="RefSeq" id="WP_148696398.1">
    <property type="nucleotide sequence ID" value="NZ_CP017834.1"/>
</dbReference>
<sequence length="274" mass="32646">MRTVKIVEIENFIVFSDVHLRDPNDEITKIFLNNLDQIISNIQNKKQKIDALFLLGDIFDFITVSKKFFLNLWKDVFEKFKKLKDFGVKTYFIEGNHDFGFEHFHSKRLDQYFTDYGDFIIEFHHKKLGTVVLRHGDNVVCAPTYHKPRSFFKSYLFQKIANFFVAGWIMHFICTKYAKKSRNRGAYNALQPEFLKHCLTQYLIDYEFQFKKNLDTLIIGHIHVLLNFIYNKTNILVGPDWFSAPNYLYCDKEGSTTRIFITDKKAEHFRLNEN</sequence>
<evidence type="ECO:0000256" key="5">
    <source>
        <dbReference type="ARBA" id="ARBA00023136"/>
    </source>
</evidence>
<keyword evidence="4" id="KW-0378">Hydrolase</keyword>
<accession>A0A1L4CXL2</accession>
<gene>
    <name evidence="8" type="ORF">AXG55_01590</name>
</gene>
<name>A0A1L4CXL2_9BACT</name>
<evidence type="ECO:0000256" key="6">
    <source>
        <dbReference type="ARBA" id="ARBA00023211"/>
    </source>
</evidence>
<dbReference type="InterPro" id="IPR043461">
    <property type="entry name" value="LpxH-like"/>
</dbReference>